<organism evidence="1 2">
    <name type="scientific">Bartonella schoenbuchensis (strain DSM 13525 / NCTC 13165 / R1)</name>
    <dbReference type="NCBI Taxonomy" id="687861"/>
    <lineage>
        <taxon>Bacteria</taxon>
        <taxon>Pseudomonadati</taxon>
        <taxon>Pseudomonadota</taxon>
        <taxon>Alphaproteobacteria</taxon>
        <taxon>Hyphomicrobiales</taxon>
        <taxon>Bartonellaceae</taxon>
        <taxon>Bartonella</taxon>
    </lineage>
</organism>
<proteinExistence type="predicted"/>
<evidence type="ECO:0008006" key="3">
    <source>
        <dbReference type="Google" id="ProtNLM"/>
    </source>
</evidence>
<name>A0A1S6XNU5_BARSR</name>
<sequence>MGVYMEKEGKSLTIRGNSTIEFKENGIGVGVWGEVKSVSLTQTVITGGGVGSMGVYVGVYTKGTGNGTVALEDVRISKVGTGVRVEGRETLTITKGSVDFTGNNGVGVYLGSLVTNASLKGMRIRGNGKGKGTGCMRRGGRT</sequence>
<dbReference type="STRING" id="687861.BscR1v2_002060"/>
<protein>
    <recommendedName>
        <fullName evidence="3">Right handed beta helix region</fullName>
    </recommendedName>
</protein>
<dbReference type="Proteomes" id="UP000190811">
    <property type="component" value="Chromosome"/>
</dbReference>
<evidence type="ECO:0000313" key="2">
    <source>
        <dbReference type="Proteomes" id="UP000190811"/>
    </source>
</evidence>
<dbReference type="Gene3D" id="2.160.20.20">
    <property type="match status" value="1"/>
</dbReference>
<dbReference type="InterPro" id="IPR012332">
    <property type="entry name" value="Autotransporter_pectin_lyase_C"/>
</dbReference>
<dbReference type="EMBL" id="CP019789">
    <property type="protein sequence ID" value="AQX30161.1"/>
    <property type="molecule type" value="Genomic_DNA"/>
</dbReference>
<dbReference type="SUPFAM" id="SSF51126">
    <property type="entry name" value="Pectin lyase-like"/>
    <property type="match status" value="1"/>
</dbReference>
<dbReference type="InterPro" id="IPR011050">
    <property type="entry name" value="Pectin_lyase_fold/virulence"/>
</dbReference>
<dbReference type="AlphaFoldDB" id="A0A1S6XNU5"/>
<accession>A0A1S6XNU5</accession>
<evidence type="ECO:0000313" key="1">
    <source>
        <dbReference type="EMBL" id="AQX30161.1"/>
    </source>
</evidence>
<reference evidence="2" key="1">
    <citation type="journal article" date="2017" name="Genome Biol. Evol.">
        <title>Evolutionary Dynamics of Pathoadaptation Revealed by Three Independent Acquisitions of the VirB/D4 Type IV Secretion System in Bartonella.</title>
        <authorList>
            <person name="Harms A."/>
            <person name="Segers F.H."/>
            <person name="Quebatte M."/>
            <person name="Mistl C."/>
            <person name="Manfredi P."/>
            <person name="Korner J."/>
            <person name="Chomel B.B."/>
            <person name="Kosoy M."/>
            <person name="Maruyama S."/>
            <person name="Engel P."/>
            <person name="Dehio C."/>
        </authorList>
    </citation>
    <scope>NUCLEOTIDE SEQUENCE [LARGE SCALE GENOMIC DNA]</scope>
    <source>
        <strain evidence="2">R1</strain>
    </source>
</reference>
<gene>
    <name evidence="1" type="ORF">BscR1v2_002060</name>
</gene>